<dbReference type="SUPFAM" id="SSF53098">
    <property type="entry name" value="Ribonuclease H-like"/>
    <property type="match status" value="1"/>
</dbReference>
<proteinExistence type="predicted"/>
<dbReference type="EMBL" id="BBIY01000002">
    <property type="protein sequence ID" value="GAK73547.1"/>
    <property type="molecule type" value="Genomic_DNA"/>
</dbReference>
<protein>
    <submittedName>
        <fullName evidence="1">Transposase and inactivated derivatives</fullName>
    </submittedName>
</protein>
<gene>
    <name evidence="1" type="ORF">OYV_00260</name>
</gene>
<dbReference type="Proteomes" id="UP000028900">
    <property type="component" value="Unassembled WGS sequence"/>
</dbReference>
<keyword evidence="2" id="KW-1185">Reference proteome</keyword>
<dbReference type="RefSeq" id="WP_011160455.1">
    <property type="nucleotide sequence ID" value="NZ_BBIY01000002.1"/>
</dbReference>
<accession>A0ABQ0J1Q8</accession>
<reference evidence="2" key="1">
    <citation type="journal article" date="2014" name="Genome Announc.">
        <title>Draft Genome Sequence of ''Candidatus Phytoplasma asteris'' Strain OY-V, an Unculturable Plant-Pathogenic Bacterium.</title>
        <authorList>
            <person name="Kakizawa S."/>
            <person name="Makino A."/>
            <person name="Ishii Y."/>
            <person name="Tamaki H."/>
            <person name="Kamagata Y."/>
        </authorList>
    </citation>
    <scope>NUCLEOTIDE SEQUENCE [LARGE SCALE GENOMIC DNA]</scope>
    <source>
        <strain evidence="2">OY-V</strain>
    </source>
</reference>
<evidence type="ECO:0000313" key="1">
    <source>
        <dbReference type="EMBL" id="GAK73547.1"/>
    </source>
</evidence>
<name>A0ABQ0J1Q8_9MOLU</name>
<dbReference type="InterPro" id="IPR012337">
    <property type="entry name" value="RNaseH-like_sf"/>
</dbReference>
<evidence type="ECO:0000313" key="2">
    <source>
        <dbReference type="Proteomes" id="UP000028900"/>
    </source>
</evidence>
<organism evidence="1 2">
    <name type="scientific">'Chrysanthemum coronarium' phytoplasma</name>
    <dbReference type="NCBI Taxonomy" id="1520703"/>
    <lineage>
        <taxon>Bacteria</taxon>
        <taxon>Bacillati</taxon>
        <taxon>Mycoplasmatota</taxon>
        <taxon>Mollicutes</taxon>
        <taxon>Acholeplasmatales</taxon>
        <taxon>Acholeplasmataceae</taxon>
        <taxon>Candidatus Phytoplasma</taxon>
        <taxon>16SrI (Aster yellows group)</taxon>
    </lineage>
</organism>
<comment type="caution">
    <text evidence="1">The sequence shown here is derived from an EMBL/GenBank/DDBJ whole genome shotgun (WGS) entry which is preliminary data.</text>
</comment>
<sequence>MQYYNEEMILNRQFLNLAKNMKATRPHQILCGGITEVYYHDKVLYVSVVLDTYSRKILAYHVSYYEGASLIIGTVDKLNVF</sequence>
<reference evidence="1 2" key="2">
    <citation type="journal article" date="2014" name="Genome Announc.">
        <title>Draft Genome Sequence of 'Candidatus Phytoplasma asteris' Strain OY-V, an Unculturable Plant-Pathogenic Bacterium.</title>
        <authorList>
            <person name="Kakizawa S."/>
            <person name="Makino A."/>
            <person name="Ishii Y."/>
            <person name="Tamaki H."/>
            <person name="Kamagata Y."/>
        </authorList>
    </citation>
    <scope>NUCLEOTIDE SEQUENCE [LARGE SCALE GENOMIC DNA]</scope>
    <source>
        <strain evidence="1 2">OY-V</strain>
    </source>
</reference>